<proteinExistence type="predicted"/>
<evidence type="ECO:0000313" key="2">
    <source>
        <dbReference type="Proteomes" id="UP000821865"/>
    </source>
</evidence>
<name>A0ACB8E1I2_DERSI</name>
<accession>A0ACB8E1I2</accession>
<protein>
    <submittedName>
        <fullName evidence="1">Uncharacterized protein</fullName>
    </submittedName>
</protein>
<dbReference type="Proteomes" id="UP000821865">
    <property type="component" value="Chromosome 1"/>
</dbReference>
<reference evidence="1" key="1">
    <citation type="submission" date="2020-05" db="EMBL/GenBank/DDBJ databases">
        <title>Large-scale comparative analyses of tick genomes elucidate their genetic diversity and vector capacities.</title>
        <authorList>
            <person name="Jia N."/>
            <person name="Wang J."/>
            <person name="Shi W."/>
            <person name="Du L."/>
            <person name="Sun Y."/>
            <person name="Zhan W."/>
            <person name="Jiang J."/>
            <person name="Wang Q."/>
            <person name="Zhang B."/>
            <person name="Ji P."/>
            <person name="Sakyi L.B."/>
            <person name="Cui X."/>
            <person name="Yuan T."/>
            <person name="Jiang B."/>
            <person name="Yang W."/>
            <person name="Lam T.T.-Y."/>
            <person name="Chang Q."/>
            <person name="Ding S."/>
            <person name="Wang X."/>
            <person name="Zhu J."/>
            <person name="Ruan X."/>
            <person name="Zhao L."/>
            <person name="Wei J."/>
            <person name="Que T."/>
            <person name="Du C."/>
            <person name="Cheng J."/>
            <person name="Dai P."/>
            <person name="Han X."/>
            <person name="Huang E."/>
            <person name="Gao Y."/>
            <person name="Liu J."/>
            <person name="Shao H."/>
            <person name="Ye R."/>
            <person name="Li L."/>
            <person name="Wei W."/>
            <person name="Wang X."/>
            <person name="Wang C."/>
            <person name="Yang T."/>
            <person name="Huo Q."/>
            <person name="Li W."/>
            <person name="Guo W."/>
            <person name="Chen H."/>
            <person name="Zhou L."/>
            <person name="Ni X."/>
            <person name="Tian J."/>
            <person name="Zhou Y."/>
            <person name="Sheng Y."/>
            <person name="Liu T."/>
            <person name="Pan Y."/>
            <person name="Xia L."/>
            <person name="Li J."/>
            <person name="Zhao F."/>
            <person name="Cao W."/>
        </authorList>
    </citation>
    <scope>NUCLEOTIDE SEQUENCE</scope>
    <source>
        <strain evidence="1">Dsil-2018</strain>
    </source>
</reference>
<sequence length="63" mass="6938">MKRTAKISAGGTNSDPISMGDRVTPQVSVLSPFLFNLALINLPAKRRTVPNLRFTFYADDITL</sequence>
<evidence type="ECO:0000313" key="1">
    <source>
        <dbReference type="EMBL" id="KAH7980189.1"/>
    </source>
</evidence>
<dbReference type="EMBL" id="CM023470">
    <property type="protein sequence ID" value="KAH7980189.1"/>
    <property type="molecule type" value="Genomic_DNA"/>
</dbReference>
<organism evidence="1 2">
    <name type="scientific">Dermacentor silvarum</name>
    <name type="common">Tick</name>
    <dbReference type="NCBI Taxonomy" id="543639"/>
    <lineage>
        <taxon>Eukaryota</taxon>
        <taxon>Metazoa</taxon>
        <taxon>Ecdysozoa</taxon>
        <taxon>Arthropoda</taxon>
        <taxon>Chelicerata</taxon>
        <taxon>Arachnida</taxon>
        <taxon>Acari</taxon>
        <taxon>Parasitiformes</taxon>
        <taxon>Ixodida</taxon>
        <taxon>Ixodoidea</taxon>
        <taxon>Ixodidae</taxon>
        <taxon>Rhipicephalinae</taxon>
        <taxon>Dermacentor</taxon>
    </lineage>
</organism>
<keyword evidence="2" id="KW-1185">Reference proteome</keyword>
<gene>
    <name evidence="1" type="ORF">HPB49_013699</name>
</gene>
<comment type="caution">
    <text evidence="1">The sequence shown here is derived from an EMBL/GenBank/DDBJ whole genome shotgun (WGS) entry which is preliminary data.</text>
</comment>